<feature type="domain" description="EGF-like" evidence="13">
    <location>
        <begin position="46"/>
        <end position="90"/>
    </location>
</feature>
<dbReference type="Pfam" id="PF00092">
    <property type="entry name" value="VWA"/>
    <property type="match status" value="1"/>
</dbReference>
<accession>H2Y972</accession>
<keyword evidence="6" id="KW-0677">Repeat</keyword>
<dbReference type="InterPro" id="IPR002035">
    <property type="entry name" value="VWF_A"/>
</dbReference>
<feature type="domain" description="EGF-like" evidence="13">
    <location>
        <begin position="131"/>
        <end position="171"/>
    </location>
</feature>
<dbReference type="Proteomes" id="UP000007875">
    <property type="component" value="Unassembled WGS sequence"/>
</dbReference>
<dbReference type="PROSITE" id="PS01187">
    <property type="entry name" value="EGF_CA"/>
    <property type="match status" value="4"/>
</dbReference>
<evidence type="ECO:0000256" key="4">
    <source>
        <dbReference type="ARBA" id="ARBA00022692"/>
    </source>
</evidence>
<protein>
    <submittedName>
        <fullName evidence="15">Uncharacterized protein</fullName>
    </submittedName>
</protein>
<evidence type="ECO:0000256" key="6">
    <source>
        <dbReference type="ARBA" id="ARBA00022737"/>
    </source>
</evidence>
<dbReference type="Pfam" id="PF07645">
    <property type="entry name" value="EGF_CA"/>
    <property type="match status" value="2"/>
</dbReference>
<feature type="domain" description="VWFA" evidence="14">
    <location>
        <begin position="268"/>
        <end position="363"/>
    </location>
</feature>
<dbReference type="GO" id="GO:0005509">
    <property type="term" value="F:calcium ion binding"/>
    <property type="evidence" value="ECO:0007669"/>
    <property type="project" value="InterPro"/>
</dbReference>
<dbReference type="SUPFAM" id="SSF57184">
    <property type="entry name" value="Growth factor receptor domain"/>
    <property type="match status" value="2"/>
</dbReference>
<keyword evidence="3" id="KW-0254">Endocytosis</keyword>
<dbReference type="FunFam" id="2.10.25.10:FF:000009">
    <property type="entry name" value="Low-density lipoprotein receptor isoform 1"/>
    <property type="match status" value="2"/>
</dbReference>
<dbReference type="SMART" id="SM00181">
    <property type="entry name" value="EGF"/>
    <property type="match status" value="8"/>
</dbReference>
<sequence>MAKVECPPVGSASNNSAPSQMNCNYNYQNNTAAWDRDYNELDECMDVNECLQNNGGCVSPATCVDLPGTYECVCPAEPADYVLVDGFTCERDECADPDQGGCSHNCTNTVGSYICYCPNGMTLIEDGLTCNVDECQDGNAGCQQTCVNTLDGYRCECQAGSTLNADLHSCDDINECLVANGGCSHNCTNMAPGYECSCPENMILNSDGFTCRENPCFTNNGGCAQMCTVLEVGFECSCSTGYDLLEDGSCQDINECAVNNAGCQYNCTKTGQAIQHVIDNTMKTANGARADAQKIVIVITDGRSQDDVLTPSIALRDSGAITFGIGIGAGVLENQIQEIAGDTSRAFIVDTFDQLSGVILNHVKQAVCYDVNECDTNNGGCSDTCVNTQGSFHCTCPENMILDSDLATCISNTTGQRAAFDECSVDNGGCSDGCVDTLEGFNCTCAPGFVLKADLLTCEDADECLDAMCSHTCVNTPGSYFCECPKEYQMSEDRITCTLRASEADCDAGFMPKGHSCTQQNNEALAYVPAEEACAAAGGRLMKIADSGVRQIMSRNYQGANFV</sequence>
<dbReference type="InterPro" id="IPR036465">
    <property type="entry name" value="vWFA_dom_sf"/>
</dbReference>
<dbReference type="SUPFAM" id="SSF53300">
    <property type="entry name" value="vWA-like"/>
    <property type="match status" value="1"/>
</dbReference>
<name>H2Y972_CIOSA</name>
<evidence type="ECO:0000256" key="12">
    <source>
        <dbReference type="PROSITE-ProRule" id="PRU00076"/>
    </source>
</evidence>
<dbReference type="GO" id="GO:0016020">
    <property type="term" value="C:membrane"/>
    <property type="evidence" value="ECO:0007669"/>
    <property type="project" value="UniProtKB-SubCell"/>
</dbReference>
<comment type="subcellular location">
    <subcellularLocation>
        <location evidence="1">Membrane</location>
        <topology evidence="1">Single-pass type I membrane protein</topology>
    </subcellularLocation>
</comment>
<keyword evidence="9" id="KW-1015">Disulfide bond</keyword>
<comment type="caution">
    <text evidence="12">Lacks conserved residue(s) required for the propagation of feature annotation.</text>
</comment>
<dbReference type="Pfam" id="PF14670">
    <property type="entry name" value="FXa_inhibition"/>
    <property type="match status" value="5"/>
</dbReference>
<keyword evidence="2 12" id="KW-0245">EGF-like domain</keyword>
<reference evidence="16" key="1">
    <citation type="submission" date="2003-08" db="EMBL/GenBank/DDBJ databases">
        <authorList>
            <person name="Birren B."/>
            <person name="Nusbaum C."/>
            <person name="Abebe A."/>
            <person name="Abouelleil A."/>
            <person name="Adekoya E."/>
            <person name="Ait-zahra M."/>
            <person name="Allen N."/>
            <person name="Allen T."/>
            <person name="An P."/>
            <person name="Anderson M."/>
            <person name="Anderson S."/>
            <person name="Arachchi H."/>
            <person name="Armbruster J."/>
            <person name="Bachantsang P."/>
            <person name="Baldwin J."/>
            <person name="Barry A."/>
            <person name="Bayul T."/>
            <person name="Blitshsteyn B."/>
            <person name="Bloom T."/>
            <person name="Blye J."/>
            <person name="Boguslavskiy L."/>
            <person name="Borowsky M."/>
            <person name="Boukhgalter B."/>
            <person name="Brunache A."/>
            <person name="Butler J."/>
            <person name="Calixte N."/>
            <person name="Calvo S."/>
            <person name="Camarata J."/>
            <person name="Campo K."/>
            <person name="Chang J."/>
            <person name="Cheshatsang Y."/>
            <person name="Citroen M."/>
            <person name="Collymore A."/>
            <person name="Considine T."/>
            <person name="Cook A."/>
            <person name="Cooke P."/>
            <person name="Corum B."/>
            <person name="Cuomo C."/>
            <person name="David R."/>
            <person name="Dawoe T."/>
            <person name="Degray S."/>
            <person name="Dodge S."/>
            <person name="Dooley K."/>
            <person name="Dorje P."/>
            <person name="Dorjee K."/>
            <person name="Dorris L."/>
            <person name="Duffey N."/>
            <person name="Dupes A."/>
            <person name="Elkins T."/>
            <person name="Engels R."/>
            <person name="Erickson J."/>
            <person name="Farina A."/>
            <person name="Faro S."/>
            <person name="Ferreira P."/>
            <person name="Fischer H."/>
            <person name="Fitzgerald M."/>
            <person name="Foley K."/>
            <person name="Gage D."/>
            <person name="Galagan J."/>
            <person name="Gearin G."/>
            <person name="Gnerre S."/>
            <person name="Gnirke A."/>
            <person name="Goyette A."/>
            <person name="Graham J."/>
            <person name="Grandbois E."/>
            <person name="Gyaltsen K."/>
            <person name="Hafez N."/>
            <person name="Hagopian D."/>
            <person name="Hagos B."/>
            <person name="Hall J."/>
            <person name="Hatcher B."/>
            <person name="Heller A."/>
            <person name="Higgins H."/>
            <person name="Honan T."/>
            <person name="Horn A."/>
            <person name="Houde N."/>
            <person name="Hughes L."/>
            <person name="Hulme W."/>
            <person name="Husby E."/>
            <person name="Iliev I."/>
            <person name="Jaffe D."/>
            <person name="Jones C."/>
            <person name="Kamal M."/>
            <person name="Kamat A."/>
            <person name="Kamvysselis M."/>
            <person name="Karlsson E."/>
            <person name="Kells C."/>
            <person name="Kieu A."/>
            <person name="Kisner P."/>
            <person name="Kodira C."/>
            <person name="Kulbokas E."/>
            <person name="Labutti K."/>
            <person name="Lama D."/>
            <person name="Landers T."/>
            <person name="Leger J."/>
            <person name="Levine S."/>
            <person name="Lewis D."/>
            <person name="Lewis T."/>
            <person name="Lindblad-toh K."/>
            <person name="Liu X."/>
            <person name="Lokyitsang T."/>
            <person name="Lokyitsang Y."/>
            <person name="Lucien O."/>
            <person name="Lui A."/>
            <person name="Ma L.J."/>
            <person name="Mabbitt R."/>
            <person name="Macdonald J."/>
            <person name="Maclean C."/>
            <person name="Major J."/>
            <person name="Manning J."/>
            <person name="Marabella R."/>
            <person name="Maru K."/>
            <person name="Matthews C."/>
            <person name="Mauceli E."/>
            <person name="Mccarthy M."/>
            <person name="Mcdonough S."/>
            <person name="Mcghee T."/>
            <person name="Meldrim J."/>
            <person name="Meneus L."/>
            <person name="Mesirov J."/>
            <person name="Mihalev A."/>
            <person name="Mihova T."/>
            <person name="Mikkelsen T."/>
            <person name="Mlenga V."/>
            <person name="Moru K."/>
            <person name="Mozes J."/>
            <person name="Mulrain L."/>
            <person name="Munson G."/>
            <person name="Naylor J."/>
            <person name="Newes C."/>
            <person name="Nguyen C."/>
            <person name="Nguyen N."/>
            <person name="Nguyen T."/>
            <person name="Nicol R."/>
            <person name="Nielsen C."/>
            <person name="Nizzari M."/>
            <person name="Norbu C."/>
            <person name="Norbu N."/>
            <person name="O'donnell P."/>
            <person name="Okoawo O."/>
            <person name="O'leary S."/>
            <person name="Omotosho B."/>
            <person name="O'neill K."/>
            <person name="Osman S."/>
            <person name="Parker S."/>
            <person name="Perrin D."/>
            <person name="Phunkhang P."/>
            <person name="Piqani B."/>
            <person name="Purcell S."/>
            <person name="Rachupka T."/>
            <person name="Ramasamy U."/>
            <person name="Rameau R."/>
            <person name="Ray V."/>
            <person name="Raymond C."/>
            <person name="Retta R."/>
            <person name="Richardson S."/>
            <person name="Rise C."/>
            <person name="Rodriguez J."/>
            <person name="Rogers J."/>
            <person name="Rogov P."/>
            <person name="Rutman M."/>
            <person name="Schupbach R."/>
            <person name="Seaman C."/>
            <person name="Settipalli S."/>
            <person name="Sharpe T."/>
            <person name="Sheridan J."/>
            <person name="Sherpa N."/>
            <person name="Shi J."/>
            <person name="Smirnov S."/>
            <person name="Smith C."/>
            <person name="Sougnez C."/>
            <person name="Spencer B."/>
            <person name="Stalker J."/>
            <person name="Stange-thomann N."/>
            <person name="Stavropoulos S."/>
            <person name="Stetson K."/>
            <person name="Stone C."/>
            <person name="Stone S."/>
            <person name="Stubbs M."/>
            <person name="Talamas J."/>
            <person name="Tchuinga P."/>
            <person name="Tenzing P."/>
            <person name="Tesfaye S."/>
            <person name="Theodore J."/>
            <person name="Thoulutsang Y."/>
            <person name="Topham K."/>
            <person name="Towey S."/>
            <person name="Tsamla T."/>
            <person name="Tsomo N."/>
            <person name="Vallee D."/>
            <person name="Vassiliev H."/>
            <person name="Venkataraman V."/>
            <person name="Vinson J."/>
            <person name="Vo A."/>
            <person name="Wade C."/>
            <person name="Wang S."/>
            <person name="Wangchuk T."/>
            <person name="Wangdi T."/>
            <person name="Whittaker C."/>
            <person name="Wilkinson J."/>
            <person name="Wu Y."/>
            <person name="Wyman D."/>
            <person name="Yadav S."/>
            <person name="Yang S."/>
            <person name="Yang X."/>
            <person name="Yeager S."/>
            <person name="Yee E."/>
            <person name="Young G."/>
            <person name="Zainoun J."/>
            <person name="Zembeck L."/>
            <person name="Zimmer A."/>
            <person name="Zody M."/>
            <person name="Lander E."/>
        </authorList>
    </citation>
    <scope>NUCLEOTIDE SEQUENCE [LARGE SCALE GENOMIC DNA]</scope>
</reference>
<keyword evidence="11" id="KW-0325">Glycoprotein</keyword>
<dbReference type="SMART" id="SM00179">
    <property type="entry name" value="EGF_CA"/>
    <property type="match status" value="7"/>
</dbReference>
<dbReference type="PROSITE" id="PS01186">
    <property type="entry name" value="EGF_2"/>
    <property type="match status" value="1"/>
</dbReference>
<dbReference type="SUPFAM" id="SSF57196">
    <property type="entry name" value="EGF/Laminin"/>
    <property type="match status" value="2"/>
</dbReference>
<reference evidence="15" key="3">
    <citation type="submission" date="2025-09" db="UniProtKB">
        <authorList>
            <consortium name="Ensembl"/>
        </authorList>
    </citation>
    <scope>IDENTIFICATION</scope>
</reference>
<dbReference type="GeneTree" id="ENSGT00940000164218"/>
<evidence type="ECO:0000256" key="7">
    <source>
        <dbReference type="ARBA" id="ARBA00022989"/>
    </source>
</evidence>
<keyword evidence="10" id="KW-0675">Receptor</keyword>
<evidence type="ECO:0000259" key="14">
    <source>
        <dbReference type="PROSITE" id="PS50234"/>
    </source>
</evidence>
<dbReference type="PROSITE" id="PS50234">
    <property type="entry name" value="VWFA"/>
    <property type="match status" value="1"/>
</dbReference>
<organism evidence="15 16">
    <name type="scientific">Ciona savignyi</name>
    <name type="common">Pacific transparent sea squirt</name>
    <dbReference type="NCBI Taxonomy" id="51511"/>
    <lineage>
        <taxon>Eukaryota</taxon>
        <taxon>Metazoa</taxon>
        <taxon>Chordata</taxon>
        <taxon>Tunicata</taxon>
        <taxon>Ascidiacea</taxon>
        <taxon>Phlebobranchia</taxon>
        <taxon>Cionidae</taxon>
        <taxon>Ciona</taxon>
    </lineage>
</organism>
<keyword evidence="8" id="KW-0472">Membrane</keyword>
<evidence type="ECO:0000256" key="5">
    <source>
        <dbReference type="ARBA" id="ARBA00022729"/>
    </source>
</evidence>
<reference evidence="15" key="2">
    <citation type="submission" date="2025-08" db="UniProtKB">
        <authorList>
            <consortium name="Ensembl"/>
        </authorList>
    </citation>
    <scope>IDENTIFICATION</scope>
</reference>
<evidence type="ECO:0000256" key="1">
    <source>
        <dbReference type="ARBA" id="ARBA00004479"/>
    </source>
</evidence>
<keyword evidence="5" id="KW-0732">Signal</keyword>
<keyword evidence="16" id="KW-1185">Reference proteome</keyword>
<dbReference type="AlphaFoldDB" id="H2Y972"/>
<evidence type="ECO:0000313" key="15">
    <source>
        <dbReference type="Ensembl" id="ENSCSAVP00000001870.1"/>
    </source>
</evidence>
<dbReference type="Gene3D" id="3.40.50.410">
    <property type="entry name" value="von Willebrand factor, type A domain"/>
    <property type="match status" value="1"/>
</dbReference>
<dbReference type="PANTHER" id="PTHR24034:SF209">
    <property type="entry name" value="EGF-LIKE DOMAIN-CONTAINING PROTEIN"/>
    <property type="match status" value="1"/>
</dbReference>
<dbReference type="Ensembl" id="ENSCSAVT00000001903.1">
    <property type="protein sequence ID" value="ENSCSAVP00000001870.1"/>
    <property type="gene ID" value="ENSCSAVG00000001096.1"/>
</dbReference>
<dbReference type="PROSITE" id="PS00010">
    <property type="entry name" value="ASX_HYDROXYL"/>
    <property type="match status" value="3"/>
</dbReference>
<evidence type="ECO:0000256" key="10">
    <source>
        <dbReference type="ARBA" id="ARBA00023170"/>
    </source>
</evidence>
<evidence type="ECO:0000256" key="11">
    <source>
        <dbReference type="ARBA" id="ARBA00023180"/>
    </source>
</evidence>
<evidence type="ECO:0000256" key="2">
    <source>
        <dbReference type="ARBA" id="ARBA00022536"/>
    </source>
</evidence>
<evidence type="ECO:0000256" key="3">
    <source>
        <dbReference type="ARBA" id="ARBA00022583"/>
    </source>
</evidence>
<dbReference type="PRINTS" id="PR00907">
    <property type="entry name" value="THRMBOMODULN"/>
</dbReference>
<evidence type="ECO:0000313" key="16">
    <source>
        <dbReference type="Proteomes" id="UP000007875"/>
    </source>
</evidence>
<keyword evidence="4" id="KW-0812">Transmembrane</keyword>
<evidence type="ECO:0000256" key="9">
    <source>
        <dbReference type="ARBA" id="ARBA00023157"/>
    </source>
</evidence>
<dbReference type="InterPro" id="IPR009030">
    <property type="entry name" value="Growth_fac_rcpt_cys_sf"/>
</dbReference>
<dbReference type="HOGENOM" id="CLU_484485_0_0_1"/>
<keyword evidence="7" id="KW-1133">Transmembrane helix</keyword>
<evidence type="ECO:0000259" key="13">
    <source>
        <dbReference type="PROSITE" id="PS50026"/>
    </source>
</evidence>
<dbReference type="InterPro" id="IPR018097">
    <property type="entry name" value="EGF_Ca-bd_CS"/>
</dbReference>
<dbReference type="Gene3D" id="2.10.25.10">
    <property type="entry name" value="Laminin"/>
    <property type="match status" value="8"/>
</dbReference>
<dbReference type="InterPro" id="IPR000742">
    <property type="entry name" value="EGF"/>
</dbReference>
<dbReference type="OMA" id="MAKVECP"/>
<dbReference type="CDD" id="cd00054">
    <property type="entry name" value="EGF_CA"/>
    <property type="match status" value="2"/>
</dbReference>
<proteinExistence type="predicted"/>
<evidence type="ECO:0000256" key="8">
    <source>
        <dbReference type="ARBA" id="ARBA00023136"/>
    </source>
</evidence>
<dbReference type="PROSITE" id="PS50026">
    <property type="entry name" value="EGF_3"/>
    <property type="match status" value="3"/>
</dbReference>
<feature type="domain" description="EGF-like" evidence="13">
    <location>
        <begin position="460"/>
        <end position="498"/>
    </location>
</feature>
<dbReference type="InterPro" id="IPR049883">
    <property type="entry name" value="NOTCH1_EGF-like"/>
</dbReference>
<dbReference type="InterPro" id="IPR050751">
    <property type="entry name" value="ECM_structural_protein"/>
</dbReference>
<dbReference type="GO" id="GO:0006897">
    <property type="term" value="P:endocytosis"/>
    <property type="evidence" value="ECO:0007669"/>
    <property type="project" value="UniProtKB-KW"/>
</dbReference>
<dbReference type="InterPro" id="IPR001881">
    <property type="entry name" value="EGF-like_Ca-bd_dom"/>
</dbReference>
<dbReference type="PANTHER" id="PTHR24034">
    <property type="entry name" value="EGF-LIKE DOMAIN-CONTAINING PROTEIN"/>
    <property type="match status" value="1"/>
</dbReference>
<dbReference type="InterPro" id="IPR000152">
    <property type="entry name" value="EGF-type_Asp/Asn_hydroxyl_site"/>
</dbReference>